<evidence type="ECO:0008006" key="3">
    <source>
        <dbReference type="Google" id="ProtNLM"/>
    </source>
</evidence>
<accession>A0A021VMU0</accession>
<keyword evidence="2" id="KW-1185">Reference proteome</keyword>
<evidence type="ECO:0000313" key="1">
    <source>
        <dbReference type="EMBL" id="EYR62418.1"/>
    </source>
</evidence>
<evidence type="ECO:0000313" key="2">
    <source>
        <dbReference type="Proteomes" id="UP000019753"/>
    </source>
</evidence>
<dbReference type="AlphaFoldDB" id="A0A021VMU0"/>
<reference evidence="1 2" key="1">
    <citation type="submission" date="2014-01" db="EMBL/GenBank/DDBJ databases">
        <title>Actinotalea ferrariae CF5-4.</title>
        <authorList>
            <person name="Chen F."/>
            <person name="Li Y."/>
            <person name="Wang G."/>
        </authorList>
    </citation>
    <scope>NUCLEOTIDE SEQUENCE [LARGE SCALE GENOMIC DNA]</scope>
    <source>
        <strain evidence="1 2">CF5-4</strain>
    </source>
</reference>
<sequence>MSLTTPTWSRTRRRAARTAVTLAVGAALLTGCGQTPGTAAVVDGRAISESTLQEAVDELGTLVPQGITAQQVLINLIAAPYLLDAAVEAGAGVSEAEAVQLAEQLATQAGVPALPELGEGSMAVLRATLAQQKLAQDPGAAEIFAAFEEDLAGADVELSPRYGTFDIASPGGIVAPERPWIDAG</sequence>
<gene>
    <name evidence="1" type="ORF">N866_08650</name>
</gene>
<dbReference type="OrthoDB" id="5147169at2"/>
<comment type="caution">
    <text evidence="1">The sequence shown here is derived from an EMBL/GenBank/DDBJ whole genome shotgun (WGS) entry which is preliminary data.</text>
</comment>
<dbReference type="InterPro" id="IPR027304">
    <property type="entry name" value="Trigger_fact/SurA_dom_sf"/>
</dbReference>
<dbReference type="RefSeq" id="WP_034227999.1">
    <property type="nucleotide sequence ID" value="NZ_AXCW01000245.1"/>
</dbReference>
<dbReference type="EMBL" id="AXCW01000245">
    <property type="protein sequence ID" value="EYR62418.1"/>
    <property type="molecule type" value="Genomic_DNA"/>
</dbReference>
<dbReference type="SUPFAM" id="SSF109998">
    <property type="entry name" value="Triger factor/SurA peptide-binding domain-like"/>
    <property type="match status" value="1"/>
</dbReference>
<proteinExistence type="predicted"/>
<organism evidence="1 2">
    <name type="scientific">Actinotalea ferrariae CF5-4</name>
    <dbReference type="NCBI Taxonomy" id="948458"/>
    <lineage>
        <taxon>Bacteria</taxon>
        <taxon>Bacillati</taxon>
        <taxon>Actinomycetota</taxon>
        <taxon>Actinomycetes</taxon>
        <taxon>Micrococcales</taxon>
        <taxon>Cellulomonadaceae</taxon>
        <taxon>Actinotalea</taxon>
    </lineage>
</organism>
<name>A0A021VMU0_9CELL</name>
<dbReference type="Proteomes" id="UP000019753">
    <property type="component" value="Unassembled WGS sequence"/>
</dbReference>
<protein>
    <recommendedName>
        <fullName evidence="3">SurA N-terminal domain-containing protein</fullName>
    </recommendedName>
</protein>